<dbReference type="Pfam" id="PF00010">
    <property type="entry name" value="HLH"/>
    <property type="match status" value="1"/>
</dbReference>
<dbReference type="AlphaFoldDB" id="A0AAQ4D9D6"/>
<dbReference type="Proteomes" id="UP001321473">
    <property type="component" value="Unassembled WGS sequence"/>
</dbReference>
<dbReference type="InterPro" id="IPR050283">
    <property type="entry name" value="E-box_TF_Regulators"/>
</dbReference>
<dbReference type="SMART" id="SM00353">
    <property type="entry name" value="HLH"/>
    <property type="match status" value="1"/>
</dbReference>
<comment type="subcellular location">
    <subcellularLocation>
        <location evidence="1">Nucleus</location>
    </subcellularLocation>
</comment>
<dbReference type="InterPro" id="IPR036638">
    <property type="entry name" value="HLH_DNA-bd_sf"/>
</dbReference>
<evidence type="ECO:0000259" key="6">
    <source>
        <dbReference type="PROSITE" id="PS50888"/>
    </source>
</evidence>
<protein>
    <recommendedName>
        <fullName evidence="6">BHLH domain-containing protein</fullName>
    </recommendedName>
</protein>
<organism evidence="7 8">
    <name type="scientific">Amblyomma americanum</name>
    <name type="common">Lone star tick</name>
    <dbReference type="NCBI Taxonomy" id="6943"/>
    <lineage>
        <taxon>Eukaryota</taxon>
        <taxon>Metazoa</taxon>
        <taxon>Ecdysozoa</taxon>
        <taxon>Arthropoda</taxon>
        <taxon>Chelicerata</taxon>
        <taxon>Arachnida</taxon>
        <taxon>Acari</taxon>
        <taxon>Parasitiformes</taxon>
        <taxon>Ixodida</taxon>
        <taxon>Ixodoidea</taxon>
        <taxon>Ixodidae</taxon>
        <taxon>Amblyomminae</taxon>
        <taxon>Amblyomma</taxon>
    </lineage>
</organism>
<keyword evidence="3" id="KW-0238">DNA-binding</keyword>
<dbReference type="EMBL" id="JARKHS020033442">
    <property type="protein sequence ID" value="KAK8759076.1"/>
    <property type="molecule type" value="Genomic_DNA"/>
</dbReference>
<keyword evidence="8" id="KW-1185">Reference proteome</keyword>
<evidence type="ECO:0000256" key="3">
    <source>
        <dbReference type="ARBA" id="ARBA00023125"/>
    </source>
</evidence>
<evidence type="ECO:0000313" key="8">
    <source>
        <dbReference type="Proteomes" id="UP001321473"/>
    </source>
</evidence>
<dbReference type="CDD" id="cd11418">
    <property type="entry name" value="bHLH_TS_ASCL"/>
    <property type="match status" value="1"/>
</dbReference>
<dbReference type="PANTHER" id="PTHR23349">
    <property type="entry name" value="BASIC HELIX-LOOP-HELIX TRANSCRIPTION FACTOR, TWIST"/>
    <property type="match status" value="1"/>
</dbReference>
<feature type="domain" description="BHLH" evidence="6">
    <location>
        <begin position="158"/>
        <end position="210"/>
    </location>
</feature>
<feature type="compositionally biased region" description="Basic and acidic residues" evidence="5">
    <location>
        <begin position="94"/>
        <end position="106"/>
    </location>
</feature>
<dbReference type="Gene3D" id="4.10.280.10">
    <property type="entry name" value="Helix-loop-helix DNA-binding domain"/>
    <property type="match status" value="1"/>
</dbReference>
<comment type="caution">
    <text evidence="7">The sequence shown here is derived from an EMBL/GenBank/DDBJ whole genome shotgun (WGS) entry which is preliminary data.</text>
</comment>
<dbReference type="PANTHER" id="PTHR23349:SF108">
    <property type="entry name" value="BHLH DOMAIN-CONTAINING PROTEIN"/>
    <property type="match status" value="1"/>
</dbReference>
<dbReference type="GO" id="GO:0005634">
    <property type="term" value="C:nucleus"/>
    <property type="evidence" value="ECO:0007669"/>
    <property type="project" value="UniProtKB-SubCell"/>
</dbReference>
<accession>A0AAQ4D9D6</accession>
<dbReference type="PROSITE" id="PS50888">
    <property type="entry name" value="BHLH"/>
    <property type="match status" value="1"/>
</dbReference>
<evidence type="ECO:0000256" key="2">
    <source>
        <dbReference type="ARBA" id="ARBA00022902"/>
    </source>
</evidence>
<keyword evidence="2" id="KW-0524">Neurogenesis</keyword>
<evidence type="ECO:0000313" key="7">
    <source>
        <dbReference type="EMBL" id="KAK8759076.1"/>
    </source>
</evidence>
<dbReference type="GO" id="GO:0000977">
    <property type="term" value="F:RNA polymerase II transcription regulatory region sequence-specific DNA binding"/>
    <property type="evidence" value="ECO:0007669"/>
    <property type="project" value="TreeGrafter"/>
</dbReference>
<proteinExistence type="predicted"/>
<dbReference type="SUPFAM" id="SSF47459">
    <property type="entry name" value="HLH, helix-loop-helix DNA-binding domain"/>
    <property type="match status" value="1"/>
</dbReference>
<gene>
    <name evidence="7" type="ORF">V5799_003293</name>
</gene>
<dbReference type="GO" id="GO:0000981">
    <property type="term" value="F:DNA-binding transcription factor activity, RNA polymerase II-specific"/>
    <property type="evidence" value="ECO:0007669"/>
    <property type="project" value="TreeGrafter"/>
</dbReference>
<dbReference type="GO" id="GO:0046983">
    <property type="term" value="F:protein dimerization activity"/>
    <property type="evidence" value="ECO:0007669"/>
    <property type="project" value="InterPro"/>
</dbReference>
<dbReference type="FunFam" id="4.10.280.10:FF:000029">
    <property type="entry name" value="Achaete-scute family bHLH transcription factor 1"/>
    <property type="match status" value="1"/>
</dbReference>
<evidence type="ECO:0000256" key="1">
    <source>
        <dbReference type="ARBA" id="ARBA00004123"/>
    </source>
</evidence>
<feature type="region of interest" description="Disordered" evidence="5">
    <location>
        <begin position="77"/>
        <end position="113"/>
    </location>
</feature>
<evidence type="ECO:0000256" key="5">
    <source>
        <dbReference type="SAM" id="MobiDB-lite"/>
    </source>
</evidence>
<evidence type="ECO:0000256" key="4">
    <source>
        <dbReference type="ARBA" id="ARBA00023242"/>
    </source>
</evidence>
<sequence>MDVKAQNAGTLFSRNCAIRERLWVALNSLNRGGTRTAARVGHTQEDTCLLRQHAQSLYFLIRRIVHCLPRLRSHAEQAFEPETPPPDSSASWDSHQDSRSPAEDTSRTSSVNVTASGRPVAALSNDVCGAVVVSSSTAGSGSCGATKRVVPHREKPPHLVARRNARERRRVEAVNSAFSVLRKCVPVENRAKRLSKVKTLHKAIEYIYALQGLLDEADKVVNVPVATVPDSDPGSTPEAQSSQQQQVVKMKEQQHNERWVNLENVGYGTDSYQSFLNYYEQSPASFAT</sequence>
<name>A0AAQ4D9D6_AMBAM</name>
<keyword evidence="4" id="KW-0539">Nucleus</keyword>
<dbReference type="InterPro" id="IPR011598">
    <property type="entry name" value="bHLH_dom"/>
</dbReference>
<reference evidence="7 8" key="1">
    <citation type="journal article" date="2023" name="Arcadia Sci">
        <title>De novo assembly of a long-read Amblyomma americanum tick genome.</title>
        <authorList>
            <person name="Chou S."/>
            <person name="Poskanzer K.E."/>
            <person name="Rollins M."/>
            <person name="Thuy-Boun P.S."/>
        </authorList>
    </citation>
    <scope>NUCLEOTIDE SEQUENCE [LARGE SCALE GENOMIC DNA]</scope>
    <source>
        <strain evidence="7">F_SG_1</strain>
        <tissue evidence="7">Salivary glands</tissue>
    </source>
</reference>
<dbReference type="GO" id="GO:0007399">
    <property type="term" value="P:nervous system development"/>
    <property type="evidence" value="ECO:0007669"/>
    <property type="project" value="UniProtKB-KW"/>
</dbReference>